<dbReference type="EMBL" id="ML143403">
    <property type="protein sequence ID" value="TBU30804.1"/>
    <property type="molecule type" value="Genomic_DNA"/>
</dbReference>
<dbReference type="AlphaFoldDB" id="A0A4Q9MSH9"/>
<name>A0A4Q9MSH9_9APHY</name>
<evidence type="ECO:0000313" key="2">
    <source>
        <dbReference type="EMBL" id="TBU30804.1"/>
    </source>
</evidence>
<reference evidence="2" key="1">
    <citation type="submission" date="2019-01" db="EMBL/GenBank/DDBJ databases">
        <title>Draft genome sequences of three monokaryotic isolates of the white-rot basidiomycete fungus Dichomitus squalens.</title>
        <authorList>
            <consortium name="DOE Joint Genome Institute"/>
            <person name="Lopez S.C."/>
            <person name="Andreopoulos B."/>
            <person name="Pangilinan J."/>
            <person name="Lipzen A."/>
            <person name="Riley R."/>
            <person name="Ahrendt S."/>
            <person name="Ng V."/>
            <person name="Barry K."/>
            <person name="Daum C."/>
            <person name="Grigoriev I.V."/>
            <person name="Hilden K.S."/>
            <person name="Makela M.R."/>
            <person name="de Vries R.P."/>
        </authorList>
    </citation>
    <scope>NUCLEOTIDE SEQUENCE [LARGE SCALE GENOMIC DNA]</scope>
    <source>
        <strain evidence="2">OM18370.1</strain>
    </source>
</reference>
<protein>
    <submittedName>
        <fullName evidence="2">Uncharacterized protein</fullName>
    </submittedName>
</protein>
<proteinExistence type="predicted"/>
<evidence type="ECO:0000256" key="1">
    <source>
        <dbReference type="SAM" id="MobiDB-lite"/>
    </source>
</evidence>
<gene>
    <name evidence="2" type="ORF">BD311DRAFT_753842</name>
</gene>
<sequence>MTYERDSHGRSANGRARAARHARARCPVRDGCCQLWLGRTCRMQAKRCCECSLSHAQLHVLILAGLLESPWQHRTSFSPFSQACQVRAISGTTTPYARTLPCRPTAPRI</sequence>
<accession>A0A4Q9MSH9</accession>
<dbReference type="Proteomes" id="UP000292957">
    <property type="component" value="Unassembled WGS sequence"/>
</dbReference>
<organism evidence="2">
    <name type="scientific">Dichomitus squalens</name>
    <dbReference type="NCBI Taxonomy" id="114155"/>
    <lineage>
        <taxon>Eukaryota</taxon>
        <taxon>Fungi</taxon>
        <taxon>Dikarya</taxon>
        <taxon>Basidiomycota</taxon>
        <taxon>Agaricomycotina</taxon>
        <taxon>Agaricomycetes</taxon>
        <taxon>Polyporales</taxon>
        <taxon>Polyporaceae</taxon>
        <taxon>Dichomitus</taxon>
    </lineage>
</organism>
<feature type="region of interest" description="Disordered" evidence="1">
    <location>
        <begin position="1"/>
        <end position="21"/>
    </location>
</feature>